<dbReference type="EMBL" id="FNHO01000002">
    <property type="protein sequence ID" value="SDM12645.1"/>
    <property type="molecule type" value="Genomic_DNA"/>
</dbReference>
<dbReference type="KEGG" id="pbm:CL52_14520"/>
<evidence type="ECO:0000313" key="3">
    <source>
        <dbReference type="EMBL" id="AJE16185.1"/>
    </source>
</evidence>
<dbReference type="Proteomes" id="UP000182276">
    <property type="component" value="Unassembled WGS sequence"/>
</dbReference>
<dbReference type="Proteomes" id="UP000031271">
    <property type="component" value="Chromosome"/>
</dbReference>
<keyword evidence="2" id="KW-0812">Transmembrane</keyword>
<evidence type="ECO:0000256" key="1">
    <source>
        <dbReference type="SAM" id="MobiDB-lite"/>
    </source>
</evidence>
<evidence type="ECO:0000313" key="4">
    <source>
        <dbReference type="EMBL" id="SDM12645.1"/>
    </source>
</evidence>
<feature type="region of interest" description="Disordered" evidence="1">
    <location>
        <begin position="1"/>
        <end position="29"/>
    </location>
</feature>
<dbReference type="EMBL" id="CP007511">
    <property type="protein sequence ID" value="AJE16185.1"/>
    <property type="molecule type" value="Genomic_DNA"/>
</dbReference>
<dbReference type="InterPro" id="IPR011744">
    <property type="entry name" value="ATPase_gene1"/>
</dbReference>
<feature type="transmembrane region" description="Helical" evidence="2">
    <location>
        <begin position="42"/>
        <end position="61"/>
    </location>
</feature>
<dbReference type="Pfam" id="PF09527">
    <property type="entry name" value="ATPase_gene1"/>
    <property type="match status" value="1"/>
</dbReference>
<dbReference type="RefSeq" id="WP_043221435.1">
    <property type="nucleotide sequence ID" value="NZ_CP007511.1"/>
</dbReference>
<feature type="compositionally biased region" description="Basic and acidic residues" evidence="1">
    <location>
        <begin position="19"/>
        <end position="29"/>
    </location>
</feature>
<keyword evidence="2" id="KW-0472">Membrane</keyword>
<organism evidence="3 5">
    <name type="scientific">Stutzerimonas balearica DSM 6083</name>
    <dbReference type="NCBI Taxonomy" id="1123016"/>
    <lineage>
        <taxon>Bacteria</taxon>
        <taxon>Pseudomonadati</taxon>
        <taxon>Pseudomonadota</taxon>
        <taxon>Gammaproteobacteria</taxon>
        <taxon>Pseudomonadales</taxon>
        <taxon>Pseudomonadaceae</taxon>
        <taxon>Stutzerimonas</taxon>
    </lineage>
</organism>
<dbReference type="GeneID" id="77261113"/>
<protein>
    <submittedName>
        <fullName evidence="3 4">ATP synthase</fullName>
    </submittedName>
</protein>
<evidence type="ECO:0000313" key="6">
    <source>
        <dbReference type="Proteomes" id="UP000182276"/>
    </source>
</evidence>
<dbReference type="InterPro" id="IPR032820">
    <property type="entry name" value="ATPase_put"/>
</dbReference>
<reference evidence="4 6" key="2">
    <citation type="submission" date="2016-10" db="EMBL/GenBank/DDBJ databases">
        <authorList>
            <person name="Varghese N."/>
            <person name="Submissions S."/>
        </authorList>
    </citation>
    <scope>NUCLEOTIDE SEQUENCE [LARGE SCALE GENOMIC DNA]</scope>
    <source>
        <strain evidence="4 6">DSM 6083</strain>
    </source>
</reference>
<proteinExistence type="predicted"/>
<feature type="transmembrane region" description="Helical" evidence="2">
    <location>
        <begin position="67"/>
        <end position="88"/>
    </location>
</feature>
<evidence type="ECO:0000256" key="2">
    <source>
        <dbReference type="SAM" id="Phobius"/>
    </source>
</evidence>
<gene>
    <name evidence="3" type="ORF">CL52_14520</name>
    <name evidence="4" type="ORF">SAMN05660875_102386</name>
</gene>
<name>A0A8D3Y2M2_9GAMM</name>
<accession>A0A8D3Y2M2</accession>
<dbReference type="NCBIfam" id="TIGR02230">
    <property type="entry name" value="ATPase_gene1"/>
    <property type="match status" value="1"/>
</dbReference>
<keyword evidence="6" id="KW-1185">Reference proteome</keyword>
<dbReference type="AlphaFoldDB" id="A0A8D3Y2M2"/>
<reference evidence="5" key="1">
    <citation type="submission" date="2014-03" db="EMBL/GenBank/DDBJ databases">
        <title>Complete genome of Pseudomonas balearica DSM 6083T, a sewage water isolate from an enrichment with 2-methylnaphthalene.</title>
        <authorList>
            <person name="Salva-Serra F."/>
            <person name="Jaen-Luchoro D."/>
            <person name="Busquets A."/>
            <person name="Pena A."/>
            <person name="Gomila M."/>
            <person name="Bosch R."/>
            <person name="Nogales B."/>
            <person name="Garcia-Valdes E."/>
            <person name="Lalucat J."/>
            <person name="Bennasar A."/>
        </authorList>
    </citation>
    <scope>NUCLEOTIDE SEQUENCE [LARGE SCALE GENOMIC DNA]</scope>
    <source>
        <strain evidence="5">DSM 6083</strain>
    </source>
</reference>
<reference evidence="3 5" key="3">
    <citation type="journal article" name="Genome Announc.">
        <title>Complete Genome Sequence of Pseudomonas balearica DSM 6083T.</title>
        <authorList>
            <person name="Bennasar-Figueras A."/>
            <person name="Salva-Serra F."/>
            <person name="Jaen-Luchoro D."/>
            <person name="Segui C."/>
            <person name="Aliaga F."/>
            <person name="Busquets A."/>
            <person name="Gomila M."/>
            <person name="Moore E.R."/>
            <person name="Lalucat J."/>
        </authorList>
    </citation>
    <scope>NUCLEOTIDE SEQUENCE [LARGE SCALE GENOMIC DNA]</scope>
    <source>
        <strain evidence="5">DSM 6083</strain>
        <strain evidence="3">DSM6083</strain>
    </source>
</reference>
<evidence type="ECO:0000313" key="5">
    <source>
        <dbReference type="Proteomes" id="UP000031271"/>
    </source>
</evidence>
<keyword evidence="2" id="KW-1133">Transmembrane helix</keyword>
<sequence>MKRPASSADRLGDAARQAQRRETLAREDPEPSLARRLGQVGLLGWMIVTPLLLGLLVGRWLDRLLGSGVLFSAALVVAGAGLGLWSAWRWMHRQ</sequence>